<reference evidence="3" key="1">
    <citation type="journal article" date="2015" name="Proc. Natl. Acad. Sci. U.S.A.">
        <title>Genome sequencing of adzuki bean (Vigna angularis) provides insight into high starch and low fat accumulation and domestication.</title>
        <authorList>
            <person name="Yang K."/>
            <person name="Tian Z."/>
            <person name="Chen C."/>
            <person name="Luo L."/>
            <person name="Zhao B."/>
            <person name="Wang Z."/>
            <person name="Yu L."/>
            <person name="Li Y."/>
            <person name="Sun Y."/>
            <person name="Li W."/>
            <person name="Chen Y."/>
            <person name="Li Y."/>
            <person name="Zhang Y."/>
            <person name="Ai D."/>
            <person name="Zhao J."/>
            <person name="Shang C."/>
            <person name="Ma Y."/>
            <person name="Wu B."/>
            <person name="Wang M."/>
            <person name="Gao L."/>
            <person name="Sun D."/>
            <person name="Zhang P."/>
            <person name="Guo F."/>
            <person name="Wang W."/>
            <person name="Li Y."/>
            <person name="Wang J."/>
            <person name="Varshney R.K."/>
            <person name="Wang J."/>
            <person name="Ling H.Q."/>
            <person name="Wan P."/>
        </authorList>
    </citation>
    <scope>NUCLEOTIDE SEQUENCE</scope>
    <source>
        <strain evidence="3">cv. Jingnong 6</strain>
    </source>
</reference>
<dbReference type="Proteomes" id="UP000053144">
    <property type="component" value="Chromosome 8"/>
</dbReference>
<feature type="region of interest" description="Disordered" evidence="1">
    <location>
        <begin position="59"/>
        <end position="87"/>
    </location>
</feature>
<sequence length="139" mass="14791">MKRKERHIAQSATAEEEQRVTEENVNSGRVSMTEAVTTVVEKECTISDEMRRLEENIGMAEADAEGAAEEEEKRRRTTQGWGPCGGGGCGGREGECGGCGEGGGEAIEAAAIEVAEADAAMMRMLGLRLCNGEERGNLP</sequence>
<protein>
    <submittedName>
        <fullName evidence="2">Uncharacterized protein</fullName>
    </submittedName>
</protein>
<dbReference type="Gramene" id="KOM50178">
    <property type="protein sequence ID" value="KOM50178"/>
    <property type="gene ID" value="LR48_Vigan08g100500"/>
</dbReference>
<proteinExistence type="predicted"/>
<evidence type="ECO:0000313" key="2">
    <source>
        <dbReference type="EMBL" id="KOM50178.1"/>
    </source>
</evidence>
<evidence type="ECO:0000313" key="3">
    <source>
        <dbReference type="Proteomes" id="UP000053144"/>
    </source>
</evidence>
<name>A0A0L9V5D9_PHAAN</name>
<gene>
    <name evidence="2" type="ORF">LR48_Vigan08g100500</name>
</gene>
<evidence type="ECO:0000256" key="1">
    <source>
        <dbReference type="SAM" id="MobiDB-lite"/>
    </source>
</evidence>
<accession>A0A0L9V5D9</accession>
<dbReference type="EMBL" id="CM003378">
    <property type="protein sequence ID" value="KOM50178.1"/>
    <property type="molecule type" value="Genomic_DNA"/>
</dbReference>
<organism evidence="2 3">
    <name type="scientific">Phaseolus angularis</name>
    <name type="common">Azuki bean</name>
    <name type="synonym">Vigna angularis</name>
    <dbReference type="NCBI Taxonomy" id="3914"/>
    <lineage>
        <taxon>Eukaryota</taxon>
        <taxon>Viridiplantae</taxon>
        <taxon>Streptophyta</taxon>
        <taxon>Embryophyta</taxon>
        <taxon>Tracheophyta</taxon>
        <taxon>Spermatophyta</taxon>
        <taxon>Magnoliopsida</taxon>
        <taxon>eudicotyledons</taxon>
        <taxon>Gunneridae</taxon>
        <taxon>Pentapetalae</taxon>
        <taxon>rosids</taxon>
        <taxon>fabids</taxon>
        <taxon>Fabales</taxon>
        <taxon>Fabaceae</taxon>
        <taxon>Papilionoideae</taxon>
        <taxon>50 kb inversion clade</taxon>
        <taxon>NPAAA clade</taxon>
        <taxon>indigoferoid/millettioid clade</taxon>
        <taxon>Phaseoleae</taxon>
        <taxon>Vigna</taxon>
    </lineage>
</organism>
<feature type="region of interest" description="Disordered" evidence="1">
    <location>
        <begin position="1"/>
        <end position="28"/>
    </location>
</feature>
<dbReference type="AlphaFoldDB" id="A0A0L9V5D9"/>